<evidence type="ECO:0000256" key="5">
    <source>
        <dbReference type="ARBA" id="ARBA00022683"/>
    </source>
</evidence>
<keyword evidence="3" id="KW-1003">Cell membrane</keyword>
<evidence type="ECO:0000256" key="8">
    <source>
        <dbReference type="ARBA" id="ARBA00023136"/>
    </source>
</evidence>
<keyword evidence="6 9" id="KW-0812">Transmembrane</keyword>
<dbReference type="Proteomes" id="UP000095594">
    <property type="component" value="Unassembled WGS sequence"/>
</dbReference>
<dbReference type="OrthoDB" id="9815089at2"/>
<dbReference type="EMBL" id="CYZX01000004">
    <property type="protein sequence ID" value="CUO01881.1"/>
    <property type="molecule type" value="Genomic_DNA"/>
</dbReference>
<feature type="transmembrane region" description="Helical" evidence="9">
    <location>
        <begin position="230"/>
        <end position="247"/>
    </location>
</feature>
<feature type="transmembrane region" description="Helical" evidence="9">
    <location>
        <begin position="73"/>
        <end position="90"/>
    </location>
</feature>
<feature type="transmembrane region" description="Helical" evidence="9">
    <location>
        <begin position="96"/>
        <end position="120"/>
    </location>
</feature>
<evidence type="ECO:0000313" key="11">
    <source>
        <dbReference type="Proteomes" id="UP000095594"/>
    </source>
</evidence>
<dbReference type="PANTHER" id="PTHR32502:SF8">
    <property type="entry name" value="N-ACETYLGALACTOSAMINE PERMEASE IIC COMPONENT 1"/>
    <property type="match status" value="1"/>
</dbReference>
<evidence type="ECO:0000256" key="3">
    <source>
        <dbReference type="ARBA" id="ARBA00022475"/>
    </source>
</evidence>
<feature type="transmembrane region" description="Helical" evidence="9">
    <location>
        <begin position="141"/>
        <end position="164"/>
    </location>
</feature>
<feature type="transmembrane region" description="Helical" evidence="9">
    <location>
        <begin position="176"/>
        <end position="199"/>
    </location>
</feature>
<dbReference type="GO" id="GO:0009401">
    <property type="term" value="P:phosphoenolpyruvate-dependent sugar phosphotransferase system"/>
    <property type="evidence" value="ECO:0007669"/>
    <property type="project" value="UniProtKB-KW"/>
</dbReference>
<feature type="transmembrane region" description="Helical" evidence="9">
    <location>
        <begin position="206"/>
        <end position="224"/>
    </location>
</feature>
<proteinExistence type="predicted"/>
<dbReference type="PANTHER" id="PTHR32502">
    <property type="entry name" value="N-ACETYLGALACTOSAMINE PERMEASE II COMPONENT-RELATED"/>
    <property type="match status" value="1"/>
</dbReference>
<accession>A0A174BLD0</accession>
<dbReference type="AlphaFoldDB" id="A0A174BLD0"/>
<dbReference type="Pfam" id="PF03609">
    <property type="entry name" value="EII-Sor"/>
    <property type="match status" value="1"/>
</dbReference>
<name>A0A174BLD0_9CLOT</name>
<protein>
    <submittedName>
        <fullName evidence="10">PTS system sorbose-specific transporter subunit IIC</fullName>
    </submittedName>
</protein>
<keyword evidence="7 9" id="KW-1133">Transmembrane helix</keyword>
<organism evidence="10 11">
    <name type="scientific">Clostridium disporicum</name>
    <dbReference type="NCBI Taxonomy" id="84024"/>
    <lineage>
        <taxon>Bacteria</taxon>
        <taxon>Bacillati</taxon>
        <taxon>Bacillota</taxon>
        <taxon>Clostridia</taxon>
        <taxon>Eubacteriales</taxon>
        <taxon>Clostridiaceae</taxon>
        <taxon>Clostridium</taxon>
    </lineage>
</organism>
<evidence type="ECO:0000256" key="6">
    <source>
        <dbReference type="ARBA" id="ARBA00022692"/>
    </source>
</evidence>
<keyword evidence="4" id="KW-0762">Sugar transport</keyword>
<keyword evidence="2" id="KW-0813">Transport</keyword>
<evidence type="ECO:0000256" key="7">
    <source>
        <dbReference type="ARBA" id="ARBA00022989"/>
    </source>
</evidence>
<evidence type="ECO:0000256" key="9">
    <source>
        <dbReference type="SAM" id="Phobius"/>
    </source>
</evidence>
<keyword evidence="5" id="KW-0598">Phosphotransferase system</keyword>
<dbReference type="InterPro" id="IPR050303">
    <property type="entry name" value="GatZ_KbaZ_carbometab"/>
</dbReference>
<gene>
    <name evidence="10" type="primary">agaC</name>
    <name evidence="10" type="ORF">ERS852471_00825</name>
</gene>
<evidence type="ECO:0000256" key="4">
    <source>
        <dbReference type="ARBA" id="ARBA00022597"/>
    </source>
</evidence>
<reference evidence="10 11" key="1">
    <citation type="submission" date="2015-09" db="EMBL/GenBank/DDBJ databases">
        <authorList>
            <consortium name="Pathogen Informatics"/>
        </authorList>
    </citation>
    <scope>NUCLEOTIDE SEQUENCE [LARGE SCALE GENOMIC DNA]</scope>
    <source>
        <strain evidence="10 11">2789STDY5834856</strain>
    </source>
</reference>
<comment type="subcellular location">
    <subcellularLocation>
        <location evidence="1">Cell membrane</location>
        <topology evidence="1">Multi-pass membrane protein</topology>
    </subcellularLocation>
</comment>
<evidence type="ECO:0000256" key="2">
    <source>
        <dbReference type="ARBA" id="ARBA00022448"/>
    </source>
</evidence>
<dbReference type="GO" id="GO:0005886">
    <property type="term" value="C:plasma membrane"/>
    <property type="evidence" value="ECO:0007669"/>
    <property type="project" value="UniProtKB-SubCell"/>
</dbReference>
<dbReference type="InterPro" id="IPR004700">
    <property type="entry name" value="PTS_IIC_man"/>
</dbReference>
<evidence type="ECO:0000313" key="10">
    <source>
        <dbReference type="EMBL" id="CUO01881.1"/>
    </source>
</evidence>
<evidence type="ECO:0000256" key="1">
    <source>
        <dbReference type="ARBA" id="ARBA00004651"/>
    </source>
</evidence>
<keyword evidence="8 9" id="KW-0472">Membrane</keyword>
<sequence length="271" mass="28019">MDFNVVQILLVAVFAFIAGIDQFSFLESLYQPIVSGAVVGAILGDLQTGLIVGGTYQLMTIGNMPIGGAQPPNAVIGGIMAVVFAISSKLDPAAAVGLAVPFALIGQYCVTLLFTIMSPLMSKADKYAEDANTKGIENLNYLAMGALGLFFALVVVIGLIGGAAAGKTLTALSEQFAWFMSGLSAAGGMMRYVGFAILLRIMLSNDLWGIYFAGFALATIIGKIDGLSGSALLIIAFIGIAVAIYDFQTNVKMKSSAAYAPVGGGDDEDGI</sequence>
<dbReference type="RefSeq" id="WP_055264209.1">
    <property type="nucleotide sequence ID" value="NZ_CABIXQ010000004.1"/>
</dbReference>
<feature type="transmembrane region" description="Helical" evidence="9">
    <location>
        <begin position="29"/>
        <end position="52"/>
    </location>
</feature>
<dbReference type="PROSITE" id="PS51106">
    <property type="entry name" value="PTS_EIIC_TYPE_4"/>
    <property type="match status" value="1"/>
</dbReference>